<keyword evidence="2" id="KW-1185">Reference proteome</keyword>
<evidence type="ECO:0000313" key="1">
    <source>
        <dbReference type="EMBL" id="KAA9338787.1"/>
    </source>
</evidence>
<proteinExistence type="predicted"/>
<protein>
    <submittedName>
        <fullName evidence="1">Uncharacterized protein</fullName>
    </submittedName>
</protein>
<accession>A0A5N1IXY5</accession>
<reference evidence="1 2" key="1">
    <citation type="submission" date="2019-09" db="EMBL/GenBank/DDBJ databases">
        <title>Genome sequence of Adhaeribacter sp. M2.</title>
        <authorList>
            <person name="Srinivasan S."/>
        </authorList>
    </citation>
    <scope>NUCLEOTIDE SEQUENCE [LARGE SCALE GENOMIC DNA]</scope>
    <source>
        <strain evidence="1 2">M2</strain>
    </source>
</reference>
<dbReference type="EMBL" id="VTWT01000004">
    <property type="protein sequence ID" value="KAA9338787.1"/>
    <property type="molecule type" value="Genomic_DNA"/>
</dbReference>
<name>A0A5N1IXY5_9BACT</name>
<dbReference type="Proteomes" id="UP000326570">
    <property type="component" value="Unassembled WGS sequence"/>
</dbReference>
<sequence>MIIKLASTSPTLLRSSAMLGSSTCITSSIKIPRKNDVLQRTLMIYQTAYASDIVIFKEAVRRICFHFSTFYNGAAKFTDRGAEPENELREQAF</sequence>
<gene>
    <name evidence="1" type="ORF">F0P94_08295</name>
</gene>
<dbReference type="AlphaFoldDB" id="A0A5N1IXY5"/>
<comment type="caution">
    <text evidence="1">The sequence shown here is derived from an EMBL/GenBank/DDBJ whole genome shotgun (WGS) entry which is preliminary data.</text>
</comment>
<organism evidence="1 2">
    <name type="scientific">Adhaeribacter soli</name>
    <dbReference type="NCBI Taxonomy" id="2607655"/>
    <lineage>
        <taxon>Bacteria</taxon>
        <taxon>Pseudomonadati</taxon>
        <taxon>Bacteroidota</taxon>
        <taxon>Cytophagia</taxon>
        <taxon>Cytophagales</taxon>
        <taxon>Hymenobacteraceae</taxon>
        <taxon>Adhaeribacter</taxon>
    </lineage>
</organism>
<evidence type="ECO:0000313" key="2">
    <source>
        <dbReference type="Proteomes" id="UP000326570"/>
    </source>
</evidence>